<protein>
    <submittedName>
        <fullName evidence="2">Uncharacterized protein</fullName>
    </submittedName>
</protein>
<dbReference type="AlphaFoldDB" id="A0A5B7JZZ1"/>
<organism evidence="2 3">
    <name type="scientific">Portunus trituberculatus</name>
    <name type="common">Swimming crab</name>
    <name type="synonym">Neptunus trituberculatus</name>
    <dbReference type="NCBI Taxonomy" id="210409"/>
    <lineage>
        <taxon>Eukaryota</taxon>
        <taxon>Metazoa</taxon>
        <taxon>Ecdysozoa</taxon>
        <taxon>Arthropoda</taxon>
        <taxon>Crustacea</taxon>
        <taxon>Multicrustacea</taxon>
        <taxon>Malacostraca</taxon>
        <taxon>Eumalacostraca</taxon>
        <taxon>Eucarida</taxon>
        <taxon>Decapoda</taxon>
        <taxon>Pleocyemata</taxon>
        <taxon>Brachyura</taxon>
        <taxon>Eubrachyura</taxon>
        <taxon>Portunoidea</taxon>
        <taxon>Portunidae</taxon>
        <taxon>Portuninae</taxon>
        <taxon>Portunus</taxon>
    </lineage>
</organism>
<reference evidence="2 3" key="1">
    <citation type="submission" date="2019-05" db="EMBL/GenBank/DDBJ databases">
        <title>Another draft genome of Portunus trituberculatus and its Hox gene families provides insights of decapod evolution.</title>
        <authorList>
            <person name="Jeong J.-H."/>
            <person name="Song I."/>
            <person name="Kim S."/>
            <person name="Choi T."/>
            <person name="Kim D."/>
            <person name="Ryu S."/>
            <person name="Kim W."/>
        </authorList>
    </citation>
    <scope>NUCLEOTIDE SEQUENCE [LARGE SCALE GENOMIC DNA]</scope>
    <source>
        <tissue evidence="2">Muscle</tissue>
    </source>
</reference>
<dbReference type="Proteomes" id="UP000324222">
    <property type="component" value="Unassembled WGS sequence"/>
</dbReference>
<evidence type="ECO:0000313" key="3">
    <source>
        <dbReference type="Proteomes" id="UP000324222"/>
    </source>
</evidence>
<proteinExistence type="predicted"/>
<evidence type="ECO:0000313" key="2">
    <source>
        <dbReference type="EMBL" id="MPD00206.1"/>
    </source>
</evidence>
<comment type="caution">
    <text evidence="2">The sequence shown here is derived from an EMBL/GenBank/DDBJ whole genome shotgun (WGS) entry which is preliminary data.</text>
</comment>
<name>A0A5B7JZZ1_PORTR</name>
<keyword evidence="3" id="KW-1185">Reference proteome</keyword>
<accession>A0A5B7JZZ1</accession>
<gene>
    <name evidence="2" type="ORF">E2C01_095664</name>
</gene>
<evidence type="ECO:0000256" key="1">
    <source>
        <dbReference type="SAM" id="MobiDB-lite"/>
    </source>
</evidence>
<feature type="region of interest" description="Disordered" evidence="1">
    <location>
        <begin position="1"/>
        <end position="25"/>
    </location>
</feature>
<sequence length="84" mass="8843">MDAHLTGSSRVPRLSISAAGERSRWSEFSPRLRLSVLGGDDSRAARAGGSERLQYRGGGSGWRCVLGGGGGWTARGHSSLTSRL</sequence>
<dbReference type="EMBL" id="VSRR010121921">
    <property type="protein sequence ID" value="MPD00206.1"/>
    <property type="molecule type" value="Genomic_DNA"/>
</dbReference>